<keyword evidence="2" id="KW-1185">Reference proteome</keyword>
<protein>
    <submittedName>
        <fullName evidence="1">Uncharacterized protein</fullName>
    </submittedName>
</protein>
<evidence type="ECO:0000313" key="1">
    <source>
        <dbReference type="EnsemblPlants" id="OPUNC09G05400.1"/>
    </source>
</evidence>
<name>A0A0E0M011_ORYPU</name>
<dbReference type="Gramene" id="OPUNC09G05400.1">
    <property type="protein sequence ID" value="OPUNC09G05400.1"/>
    <property type="gene ID" value="OPUNC09G05400"/>
</dbReference>
<reference evidence="1" key="2">
    <citation type="submission" date="2018-05" db="EMBL/GenBank/DDBJ databases">
        <title>OpunRS2 (Oryza punctata Reference Sequence Version 2).</title>
        <authorList>
            <person name="Zhang J."/>
            <person name="Kudrna D."/>
            <person name="Lee S."/>
            <person name="Talag J."/>
            <person name="Welchert J."/>
            <person name="Wing R.A."/>
        </authorList>
    </citation>
    <scope>NUCLEOTIDE SEQUENCE [LARGE SCALE GENOMIC DNA]</scope>
</reference>
<proteinExistence type="predicted"/>
<dbReference type="EnsemblPlants" id="OPUNC09G05400.1">
    <property type="protein sequence ID" value="OPUNC09G05400.1"/>
    <property type="gene ID" value="OPUNC09G05400"/>
</dbReference>
<accession>A0A0E0M011</accession>
<dbReference type="HOGENOM" id="CLU_2137569_0_0_1"/>
<dbReference type="Proteomes" id="UP000026962">
    <property type="component" value="Chromosome 9"/>
</dbReference>
<reference evidence="1" key="1">
    <citation type="submission" date="2015-04" db="UniProtKB">
        <authorList>
            <consortium name="EnsemblPlants"/>
        </authorList>
    </citation>
    <scope>IDENTIFICATION</scope>
</reference>
<sequence>MYLLCNDYYILFLVYPRDHLVAVLDPANYKENKFMEFLVMLNLINGRYTTNFDDVSPENVLLKRISLSQFFEQIPDIPVIANRFDKNTILNVCADLCHFLHRNCCNWLGGILR</sequence>
<evidence type="ECO:0000313" key="2">
    <source>
        <dbReference type="Proteomes" id="UP000026962"/>
    </source>
</evidence>
<dbReference type="AlphaFoldDB" id="A0A0E0M011"/>
<organism evidence="1">
    <name type="scientific">Oryza punctata</name>
    <name type="common">Red rice</name>
    <dbReference type="NCBI Taxonomy" id="4537"/>
    <lineage>
        <taxon>Eukaryota</taxon>
        <taxon>Viridiplantae</taxon>
        <taxon>Streptophyta</taxon>
        <taxon>Embryophyta</taxon>
        <taxon>Tracheophyta</taxon>
        <taxon>Spermatophyta</taxon>
        <taxon>Magnoliopsida</taxon>
        <taxon>Liliopsida</taxon>
        <taxon>Poales</taxon>
        <taxon>Poaceae</taxon>
        <taxon>BOP clade</taxon>
        <taxon>Oryzoideae</taxon>
        <taxon>Oryzeae</taxon>
        <taxon>Oryzinae</taxon>
        <taxon>Oryza</taxon>
    </lineage>
</organism>